<evidence type="ECO:0000259" key="5">
    <source>
        <dbReference type="Pfam" id="PF13407"/>
    </source>
</evidence>
<keyword evidence="3 4" id="KW-0732">Signal</keyword>
<evidence type="ECO:0000256" key="3">
    <source>
        <dbReference type="ARBA" id="ARBA00022729"/>
    </source>
</evidence>
<dbReference type="InterPro" id="IPR028082">
    <property type="entry name" value="Peripla_BP_I"/>
</dbReference>
<dbReference type="GO" id="GO:0030313">
    <property type="term" value="C:cell envelope"/>
    <property type="evidence" value="ECO:0007669"/>
    <property type="project" value="UniProtKB-SubCell"/>
</dbReference>
<comment type="similarity">
    <text evidence="2">Belongs to the bacterial solute-binding protein 2 family.</text>
</comment>
<dbReference type="PANTHER" id="PTHR46847:SF1">
    <property type="entry name" value="D-ALLOSE-BINDING PERIPLASMIC PROTEIN-RELATED"/>
    <property type="match status" value="1"/>
</dbReference>
<organism evidence="6 7">
    <name type="scientific">Asanoa ferruginea</name>
    <dbReference type="NCBI Taxonomy" id="53367"/>
    <lineage>
        <taxon>Bacteria</taxon>
        <taxon>Bacillati</taxon>
        <taxon>Actinomycetota</taxon>
        <taxon>Actinomycetes</taxon>
        <taxon>Micromonosporales</taxon>
        <taxon>Micromonosporaceae</taxon>
        <taxon>Asanoa</taxon>
    </lineage>
</organism>
<dbReference type="InterPro" id="IPR025997">
    <property type="entry name" value="SBP_2_dom"/>
</dbReference>
<dbReference type="PANTHER" id="PTHR46847">
    <property type="entry name" value="D-ALLOSE-BINDING PERIPLASMIC PROTEIN-RELATED"/>
    <property type="match status" value="1"/>
</dbReference>
<evidence type="ECO:0000313" key="7">
    <source>
        <dbReference type="Proteomes" id="UP000256913"/>
    </source>
</evidence>
<feature type="domain" description="Periplasmic binding protein" evidence="5">
    <location>
        <begin position="89"/>
        <end position="324"/>
    </location>
</feature>
<dbReference type="SUPFAM" id="SSF53822">
    <property type="entry name" value="Periplasmic binding protein-like I"/>
    <property type="match status" value="1"/>
</dbReference>
<dbReference type="Gene3D" id="3.40.50.2300">
    <property type="match status" value="2"/>
</dbReference>
<dbReference type="OrthoDB" id="3614783at2"/>
<dbReference type="RefSeq" id="WP_116069601.1">
    <property type="nucleotide sequence ID" value="NZ_BONB01000062.1"/>
</dbReference>
<proteinExistence type="inferred from homology"/>
<protein>
    <submittedName>
        <fullName evidence="6">Monosaccharide ABC transporter substrate-binding protein (CUT2 family)</fullName>
    </submittedName>
</protein>
<evidence type="ECO:0000256" key="1">
    <source>
        <dbReference type="ARBA" id="ARBA00004196"/>
    </source>
</evidence>
<dbReference type="Pfam" id="PF13407">
    <property type="entry name" value="Peripla_BP_4"/>
    <property type="match status" value="1"/>
</dbReference>
<feature type="signal peptide" evidence="4">
    <location>
        <begin position="1"/>
        <end position="23"/>
    </location>
</feature>
<name>A0A3D9ZN55_9ACTN</name>
<keyword evidence="7" id="KW-1185">Reference proteome</keyword>
<dbReference type="GO" id="GO:0030246">
    <property type="term" value="F:carbohydrate binding"/>
    <property type="evidence" value="ECO:0007669"/>
    <property type="project" value="UniProtKB-ARBA"/>
</dbReference>
<dbReference type="AlphaFoldDB" id="A0A3D9ZN55"/>
<reference evidence="6 7" key="1">
    <citation type="submission" date="2018-08" db="EMBL/GenBank/DDBJ databases">
        <title>Sequencing the genomes of 1000 actinobacteria strains.</title>
        <authorList>
            <person name="Klenk H.-P."/>
        </authorList>
    </citation>
    <scope>NUCLEOTIDE SEQUENCE [LARGE SCALE GENOMIC DNA]</scope>
    <source>
        <strain evidence="6 7">DSM 44099</strain>
    </source>
</reference>
<evidence type="ECO:0000313" key="6">
    <source>
        <dbReference type="EMBL" id="REF98299.1"/>
    </source>
</evidence>
<comment type="subcellular location">
    <subcellularLocation>
        <location evidence="1">Cell envelope</location>
    </subcellularLocation>
</comment>
<comment type="caution">
    <text evidence="6">The sequence shown here is derived from an EMBL/GenBank/DDBJ whole genome shotgun (WGS) entry which is preliminary data.</text>
</comment>
<evidence type="ECO:0000256" key="2">
    <source>
        <dbReference type="ARBA" id="ARBA00007639"/>
    </source>
</evidence>
<sequence length="374" mass="39984">MSTRIRRRGAAAALAVCVAIGLAACGSSDETANASQGTSDEIKAQAQQLVSTYTKQPTSIGVTEPIKGTIPTGKRIAYMNTGLSSAVEIEAILKEALDAVGWQLVSVNVGLTPEKLKAGWEQAVRLKPDGVIGVGFGPEYFSQELDQLKAMKIPVVEVSLAKNDPRLTALFQGVEQVTRAGEIQAAWTLAQHGSDAKTVAVDVPDLESVHAWFTGFSNEYKRLCPNCKLDKIQFAATDMGTPKTASQLAGYVQAHPDTNTIMMAVASLALGLPDALAPLGYKGSIGVLNADEAIRDYMRKGQVTVSNSTDWATTVWLTVDTLARSFLGESVEPDLKAPLNYYLYTGENIPAGKGYATAYVADYQAQFKKLWGKS</sequence>
<dbReference type="PROSITE" id="PS51257">
    <property type="entry name" value="PROKAR_LIPOPROTEIN"/>
    <property type="match status" value="1"/>
</dbReference>
<evidence type="ECO:0000256" key="4">
    <source>
        <dbReference type="SAM" id="SignalP"/>
    </source>
</evidence>
<dbReference type="Proteomes" id="UP000256913">
    <property type="component" value="Unassembled WGS sequence"/>
</dbReference>
<dbReference type="EMBL" id="QUMQ01000001">
    <property type="protein sequence ID" value="REF98299.1"/>
    <property type="molecule type" value="Genomic_DNA"/>
</dbReference>
<accession>A0A3D9ZN55</accession>
<gene>
    <name evidence="6" type="ORF">DFJ67_4316</name>
</gene>
<feature type="chain" id="PRO_5038860449" evidence="4">
    <location>
        <begin position="24"/>
        <end position="374"/>
    </location>
</feature>